<comment type="caution">
    <text evidence="2">The sequence shown here is derived from an EMBL/GenBank/DDBJ whole genome shotgun (WGS) entry which is preliminary data.</text>
</comment>
<evidence type="ECO:0000313" key="2">
    <source>
        <dbReference type="EMBL" id="GHI82315.1"/>
    </source>
</evidence>
<reference evidence="3" key="1">
    <citation type="submission" date="2023-07" db="EMBL/GenBank/DDBJ databases">
        <title>Whole genome shotgun sequence of Streptomyces spororaveus NBRC 15456.</title>
        <authorList>
            <person name="Komaki H."/>
            <person name="Tamura T."/>
        </authorList>
    </citation>
    <scope>NUCLEOTIDE SEQUENCE [LARGE SCALE GENOMIC DNA]</scope>
    <source>
        <strain evidence="3">NBRC 15456</strain>
    </source>
</reference>
<proteinExistence type="predicted"/>
<sequence length="66" mass="7025">MTGGDAQSFRADLEPHDAPFDEVESAGHGSEADVFRVPPSVGILVQLGQISVALELTEEMPCRGRT</sequence>
<organism evidence="2 3">
    <name type="scientific">Streptomyces spororaveus</name>
    <dbReference type="NCBI Taxonomy" id="284039"/>
    <lineage>
        <taxon>Bacteria</taxon>
        <taxon>Bacillati</taxon>
        <taxon>Actinomycetota</taxon>
        <taxon>Actinomycetes</taxon>
        <taxon>Kitasatosporales</taxon>
        <taxon>Streptomycetaceae</taxon>
        <taxon>Streptomyces</taxon>
    </lineage>
</organism>
<accession>A0ABQ3TPI4</accession>
<protein>
    <submittedName>
        <fullName evidence="2">Uncharacterized protein</fullName>
    </submittedName>
</protein>
<dbReference type="Proteomes" id="UP000608522">
    <property type="component" value="Unassembled WGS sequence"/>
</dbReference>
<dbReference type="EMBL" id="BNED01000005">
    <property type="protein sequence ID" value="GHI82315.1"/>
    <property type="molecule type" value="Genomic_DNA"/>
</dbReference>
<evidence type="ECO:0000313" key="3">
    <source>
        <dbReference type="Proteomes" id="UP000608522"/>
    </source>
</evidence>
<keyword evidence="3" id="KW-1185">Reference proteome</keyword>
<name>A0ABQ3TPI4_9ACTN</name>
<evidence type="ECO:0000256" key="1">
    <source>
        <dbReference type="SAM" id="MobiDB-lite"/>
    </source>
</evidence>
<gene>
    <name evidence="2" type="ORF">Sspor_78760</name>
</gene>
<feature type="region of interest" description="Disordered" evidence="1">
    <location>
        <begin position="1"/>
        <end position="29"/>
    </location>
</feature>